<keyword evidence="7" id="KW-0472">Membrane</keyword>
<keyword evidence="5" id="KW-0732">Signal</keyword>
<keyword evidence="8" id="KW-0325">Glycoprotein</keyword>
<evidence type="ECO:0000256" key="10">
    <source>
        <dbReference type="ARBA" id="ARBA00023288"/>
    </source>
</evidence>
<evidence type="ECO:0000256" key="6">
    <source>
        <dbReference type="ARBA" id="ARBA00022974"/>
    </source>
</evidence>
<feature type="region of interest" description="Disordered" evidence="12">
    <location>
        <begin position="512"/>
        <end position="533"/>
    </location>
</feature>
<evidence type="ECO:0000256" key="11">
    <source>
        <dbReference type="RuleBase" id="RU003518"/>
    </source>
</evidence>
<feature type="compositionally biased region" description="Basic and acidic residues" evidence="12">
    <location>
        <begin position="352"/>
        <end position="361"/>
    </location>
</feature>
<dbReference type="GO" id="GO:0045202">
    <property type="term" value="C:synapse"/>
    <property type="evidence" value="ECO:0007669"/>
    <property type="project" value="TreeGrafter"/>
</dbReference>
<comment type="subcellular location">
    <subcellularLocation>
        <location evidence="1">Cell membrane</location>
        <topology evidence="1">Lipid-anchor</topology>
        <topology evidence="1">GPI-anchor</topology>
    </subcellularLocation>
</comment>
<feature type="region of interest" description="Disordered" evidence="12">
    <location>
        <begin position="349"/>
        <end position="380"/>
    </location>
</feature>
<evidence type="ECO:0000256" key="2">
    <source>
        <dbReference type="ARBA" id="ARBA00010260"/>
    </source>
</evidence>
<dbReference type="PANTHER" id="PTHR10822">
    <property type="entry name" value="GLYPICAN"/>
    <property type="match status" value="1"/>
</dbReference>
<feature type="compositionally biased region" description="Basic and acidic residues" evidence="12">
    <location>
        <begin position="312"/>
        <end position="323"/>
    </location>
</feature>
<comment type="similarity">
    <text evidence="2 11">Belongs to the glypican family.</text>
</comment>
<evidence type="ECO:0000256" key="1">
    <source>
        <dbReference type="ARBA" id="ARBA00004609"/>
    </source>
</evidence>
<evidence type="ECO:0000256" key="4">
    <source>
        <dbReference type="ARBA" id="ARBA00022622"/>
    </source>
</evidence>
<keyword evidence="14" id="KW-1185">Reference proteome</keyword>
<dbReference type="InterPro" id="IPR001863">
    <property type="entry name" value="Glypican"/>
</dbReference>
<keyword evidence="10" id="KW-0449">Lipoprotein</keyword>
<dbReference type="AlphaFoldDB" id="A0AA88Y0H9"/>
<dbReference type="GO" id="GO:0005886">
    <property type="term" value="C:plasma membrane"/>
    <property type="evidence" value="ECO:0007669"/>
    <property type="project" value="UniProtKB-SubCell"/>
</dbReference>
<evidence type="ECO:0000256" key="5">
    <source>
        <dbReference type="ARBA" id="ARBA00022729"/>
    </source>
</evidence>
<evidence type="ECO:0000256" key="3">
    <source>
        <dbReference type="ARBA" id="ARBA00022475"/>
    </source>
</evidence>
<name>A0AA88Y0H9_PINIB</name>
<keyword evidence="6" id="KW-0654">Proteoglycan</keyword>
<comment type="caution">
    <text evidence="13">The sequence shown here is derived from an EMBL/GenBank/DDBJ whole genome shotgun (WGS) entry which is preliminary data.</text>
</comment>
<keyword evidence="4" id="KW-0336">GPI-anchor</keyword>
<keyword evidence="3" id="KW-1003">Cell membrane</keyword>
<gene>
    <name evidence="13" type="ORF">FSP39_014061</name>
</gene>
<dbReference type="GO" id="GO:0009986">
    <property type="term" value="C:cell surface"/>
    <property type="evidence" value="ECO:0007669"/>
    <property type="project" value="TreeGrafter"/>
</dbReference>
<evidence type="ECO:0000256" key="7">
    <source>
        <dbReference type="ARBA" id="ARBA00023136"/>
    </source>
</evidence>
<dbReference type="Pfam" id="PF01153">
    <property type="entry name" value="Glypican"/>
    <property type="match status" value="2"/>
</dbReference>
<dbReference type="EMBL" id="VSWD01000008">
    <property type="protein sequence ID" value="KAK3095383.1"/>
    <property type="molecule type" value="Genomic_DNA"/>
</dbReference>
<protein>
    <recommendedName>
        <fullName evidence="15">Glypican-6</fullName>
    </recommendedName>
</protein>
<evidence type="ECO:0000313" key="13">
    <source>
        <dbReference type="EMBL" id="KAK3095383.1"/>
    </source>
</evidence>
<evidence type="ECO:0000256" key="9">
    <source>
        <dbReference type="ARBA" id="ARBA00023207"/>
    </source>
</evidence>
<evidence type="ECO:0000256" key="12">
    <source>
        <dbReference type="SAM" id="MobiDB-lite"/>
    </source>
</evidence>
<dbReference type="GO" id="GO:1905475">
    <property type="term" value="P:regulation of protein localization to membrane"/>
    <property type="evidence" value="ECO:0007669"/>
    <property type="project" value="TreeGrafter"/>
</dbReference>
<dbReference type="PANTHER" id="PTHR10822:SF30">
    <property type="entry name" value="DALLY-LIKE, ISOFORM A"/>
    <property type="match status" value="1"/>
</dbReference>
<dbReference type="GO" id="GO:0005576">
    <property type="term" value="C:extracellular region"/>
    <property type="evidence" value="ECO:0007669"/>
    <property type="project" value="TreeGrafter"/>
</dbReference>
<evidence type="ECO:0000313" key="14">
    <source>
        <dbReference type="Proteomes" id="UP001186944"/>
    </source>
</evidence>
<evidence type="ECO:0008006" key="15">
    <source>
        <dbReference type="Google" id="ProtNLM"/>
    </source>
</evidence>
<accession>A0AA88Y0H9</accession>
<dbReference type="GO" id="GO:0016477">
    <property type="term" value="P:cell migration"/>
    <property type="evidence" value="ECO:0007669"/>
    <property type="project" value="TreeGrafter"/>
</dbReference>
<feature type="compositionally biased region" description="Basic and acidic residues" evidence="12">
    <location>
        <begin position="368"/>
        <end position="379"/>
    </location>
</feature>
<feature type="region of interest" description="Disordered" evidence="12">
    <location>
        <begin position="280"/>
        <end position="324"/>
    </location>
</feature>
<sequence length="533" mass="59631">MESKLKSLSEKEYNKFLDNAFKYAKGTFVSRTRKFDEFFTELLDKAKTDLHEMFVKTYGLLYQQNSYVFTSLFEDLRSYYKGTDLSLLTVLDRFFQTLFRKMFQLLNVSHKFTDNYLDCVTSQMDKLKPFGDVPQKLSSQVKRSFVAARTFVQGLAIGRDVILEVLKILPTDACTKGLMRMTYCPHCRGITQTKPCNNLCLNTMKGCLAYHAELNSPWNEYIEAMKQLAERLEGPFNIEAVVDPIDVKISEAIMILQENSGSVQEQVTLGCGQAQANIRTKRSVAGESSAEKSAPAGQGQAGQGQAGLPIRPQKDDPAGEKMPIEGIGSSFLEASKQLDKQLQSQLFSGGLKNDKTHRNPYDKFSLGKYDRSKESKDIKPTTAAGTSLDRLVKDIKEKVRVAKDFWIQLPYSICNDDEIAAQPQDDKDCWNGADRGRYTSAVQKDGVMNQINNPEVIVNINEANYIIEQQKLQLKIITSKLNNAFNGEEVTWVDTDIVGGVYGGGSGDYSGDDGIYDGSGSGDGSWRRIGRRL</sequence>
<dbReference type="Proteomes" id="UP001186944">
    <property type="component" value="Unassembled WGS sequence"/>
</dbReference>
<reference evidence="13" key="1">
    <citation type="submission" date="2019-08" db="EMBL/GenBank/DDBJ databases">
        <title>The improved chromosome-level genome for the pearl oyster Pinctada fucata martensii using PacBio sequencing and Hi-C.</title>
        <authorList>
            <person name="Zheng Z."/>
        </authorList>
    </citation>
    <scope>NUCLEOTIDE SEQUENCE</scope>
    <source>
        <strain evidence="13">ZZ-2019</strain>
        <tissue evidence="13">Adductor muscle</tissue>
    </source>
</reference>
<proteinExistence type="inferred from homology"/>
<keyword evidence="9" id="KW-0357">Heparan sulfate</keyword>
<organism evidence="13 14">
    <name type="scientific">Pinctada imbricata</name>
    <name type="common">Atlantic pearl-oyster</name>
    <name type="synonym">Pinctada martensii</name>
    <dbReference type="NCBI Taxonomy" id="66713"/>
    <lineage>
        <taxon>Eukaryota</taxon>
        <taxon>Metazoa</taxon>
        <taxon>Spiralia</taxon>
        <taxon>Lophotrochozoa</taxon>
        <taxon>Mollusca</taxon>
        <taxon>Bivalvia</taxon>
        <taxon>Autobranchia</taxon>
        <taxon>Pteriomorphia</taxon>
        <taxon>Pterioida</taxon>
        <taxon>Pterioidea</taxon>
        <taxon>Pteriidae</taxon>
        <taxon>Pinctada</taxon>
    </lineage>
</organism>
<dbReference type="GO" id="GO:0098552">
    <property type="term" value="C:side of membrane"/>
    <property type="evidence" value="ECO:0007669"/>
    <property type="project" value="UniProtKB-KW"/>
</dbReference>
<evidence type="ECO:0000256" key="8">
    <source>
        <dbReference type="ARBA" id="ARBA00023180"/>
    </source>
</evidence>
<dbReference type="GO" id="GO:0009966">
    <property type="term" value="P:regulation of signal transduction"/>
    <property type="evidence" value="ECO:0007669"/>
    <property type="project" value="InterPro"/>
</dbReference>